<evidence type="ECO:0000256" key="3">
    <source>
        <dbReference type="ARBA" id="ARBA00022771"/>
    </source>
</evidence>
<evidence type="ECO:0000256" key="5">
    <source>
        <dbReference type="ARBA" id="ARBA00023242"/>
    </source>
</evidence>
<feature type="region of interest" description="Disordered" evidence="7">
    <location>
        <begin position="719"/>
        <end position="742"/>
    </location>
</feature>
<reference evidence="10" key="1">
    <citation type="journal article" date="2021" name="Sci. Adv.">
        <title>The American lobster genome reveals insights on longevity, neural, and immune adaptations.</title>
        <authorList>
            <person name="Polinski J.M."/>
            <person name="Zimin A.V."/>
            <person name="Clark K.F."/>
            <person name="Kohn A.B."/>
            <person name="Sadowski N."/>
            <person name="Timp W."/>
            <person name="Ptitsyn A."/>
            <person name="Khanna P."/>
            <person name="Romanova D.Y."/>
            <person name="Williams P."/>
            <person name="Greenwood S.J."/>
            <person name="Moroz L.L."/>
            <person name="Walt D.R."/>
            <person name="Bodnar A.G."/>
        </authorList>
    </citation>
    <scope>NUCLEOTIDE SEQUENCE</scope>
    <source>
        <strain evidence="10">GMGI-L3</strain>
    </source>
</reference>
<dbReference type="InterPro" id="IPR013087">
    <property type="entry name" value="Znf_C2H2_type"/>
</dbReference>
<comment type="caution">
    <text evidence="10">The sequence shown here is derived from an EMBL/GenBank/DDBJ whole genome shotgun (WGS) entry which is preliminary data.</text>
</comment>
<accession>A0A8J5J865</accession>
<feature type="domain" description="C2H2-type" evidence="9">
    <location>
        <begin position="1319"/>
        <end position="1347"/>
    </location>
</feature>
<feature type="domain" description="BTB" evidence="8">
    <location>
        <begin position="502"/>
        <end position="567"/>
    </location>
</feature>
<evidence type="ECO:0000256" key="2">
    <source>
        <dbReference type="ARBA" id="ARBA00022737"/>
    </source>
</evidence>
<evidence type="ECO:0000256" key="1">
    <source>
        <dbReference type="ARBA" id="ARBA00022723"/>
    </source>
</evidence>
<dbReference type="PROSITE" id="PS50157">
    <property type="entry name" value="ZINC_FINGER_C2H2_2"/>
    <property type="match status" value="2"/>
</dbReference>
<keyword evidence="1" id="KW-0479">Metal-binding</keyword>
<keyword evidence="5" id="KW-0539">Nucleus</keyword>
<dbReference type="SMART" id="SM00355">
    <property type="entry name" value="ZnF_C2H2"/>
    <property type="match status" value="6"/>
</dbReference>
<dbReference type="GO" id="GO:0005634">
    <property type="term" value="C:nucleus"/>
    <property type="evidence" value="ECO:0007669"/>
    <property type="project" value="TreeGrafter"/>
</dbReference>
<dbReference type="PROSITE" id="PS00028">
    <property type="entry name" value="ZINC_FINGER_C2H2_1"/>
    <property type="match status" value="1"/>
</dbReference>
<feature type="domain" description="C2H2-type" evidence="9">
    <location>
        <begin position="1351"/>
        <end position="1379"/>
    </location>
</feature>
<dbReference type="GO" id="GO:0000981">
    <property type="term" value="F:DNA-binding transcription factor activity, RNA polymerase II-specific"/>
    <property type="evidence" value="ECO:0007669"/>
    <property type="project" value="TreeGrafter"/>
</dbReference>
<evidence type="ECO:0000256" key="6">
    <source>
        <dbReference type="PROSITE-ProRule" id="PRU00042"/>
    </source>
</evidence>
<dbReference type="PANTHER" id="PTHR24394:SF29">
    <property type="entry name" value="MYONEURIN"/>
    <property type="match status" value="1"/>
</dbReference>
<feature type="region of interest" description="Disordered" evidence="7">
    <location>
        <begin position="446"/>
        <end position="470"/>
    </location>
</feature>
<feature type="region of interest" description="Disordered" evidence="7">
    <location>
        <begin position="1057"/>
        <end position="1095"/>
    </location>
</feature>
<feature type="region of interest" description="Disordered" evidence="7">
    <location>
        <begin position="79"/>
        <end position="183"/>
    </location>
</feature>
<protein>
    <submittedName>
        <fullName evidence="10">Centrosome-associated zinc finger protein</fullName>
    </submittedName>
</protein>
<sequence length="1685" mass="184067">MAAKNKSVRKRGRECLEMNEREEDQESPIVIANIKRRKKTRDGVKSEIDSESGSTKLSGNSVTHTPVCKMTTSIVTLRRNSNRDSGWDHSISTSPMVNVPTSKREQNLASNVKKTYASGSKQIQDKNERSKRNSRSKSSLCDQPSKVDEIEENKIKEEDTGKGVDNDKTESSTFSPEAKVSLPEREEVVLKNYTFPDEGHNNDNCESHMVEKDGLWKNENECTVYVTSDISHESKTFIENIAKNSSKITVSEDFKAFETEMAPAGNYNLLATIASNIQMPQDHHSLPQTVRSVSSPRVPVSQVMPNLSANTSAITAIPTPIATFPMLPDMTRDVPGGTVFTVGIANSDSKKDHYSDLVSSVSSFACSSHNSLNFVSSNPTCSMITVDKNNLHMNRFTSSRDGEDHKNIQLERPVVQRSPSSIPIVQIDDDSESLLIERDYTQVPVSSSTLASSTPERATSTASPGATSNGRVHSASNFLRVDNWATYLLQRLELLYEREQECDLVLKFSTGETLKVHRAIVWACTSLLSEPHLVQREGEFVMPSDLKCASVGPVIRFLYSGRLDVQGTRNEVSGIYAAAQRLQVPPLTRLMDRRFPYLSPSNRVKTRLPIWKRSPEKSLRFSKQHPAKVSNKTASTGKRVVPPADAFHSVRQVSTTDGGDTSAGTSREVGEVTNIKDTAEGTGSSVRVEEDEEGEEDDEGQDGSVYLLVTNSQKIAKANAAVRRKRPVEEARPTRFELEEDPENASVTIATWSSKSPPLSPLFVATCVPSQDGSISSCTTSFTSTESLSPNPLDISNFTPRAPQCTARYKSSASSNVGLTGLATTQNSSHSQDPFSLLTQVVSVEQSTMSKSEEDINVRKVEDVSGSPNSKSLKAQDLIIEDDDTIGDDDIGKDSDELMEKISSICKQLEERDSEENECENKEVFVACDYKMEMVDCDTSLTENPLQISHVAEEDTPLDSKDPLVISNSSVPVKSILKKKKDKSDTNKLKKHVSFPLDENNELINEVATYSHAKEPAQSLIEVQKSVGSFKSNDNLYSPVKLTLSLKKKVLMNLSLSDSEVSESPSHEEEKVKDKKDGNSTSQSTSQGQLSKGDMSNHAKIISEVLKKYPNLVKDKKNIRLKILKKGSDKAGGGKIVKSKVQYLVLSEGDSKVKPNTKLSKATSCSGTKGDSNTSHRAMQNSQTFECPECKYIVFPTYFTFKKHVSTEHKEKSSAILASIENVPYACYTCFLNEPLEFSDYCSYQQHMKDVHSKSEARLCSVCGFRPGRKLELAYHQYTEHNKVPRNVTFPKCDLCDHVAINDAALLKHRSQHANADTYTCSVCGVAFCSFGALQGHMQTKLCQNKPSISHKCPHCPLTFARSYNLKAHCKSSHRAIQTIVQVAGEQTASGKQEGVPITSSETPKLTETNISVDGEQGELNVEGMCETLTSMGGQSSSEAEALSTVANSLAASLGLPEETMNHYMYTQGGKLDFSSSLDGEKFEEGIARPGGVSVHLVDATTSVSNYQGELPLCHDRTYTSQAPMPSTTSVGTLYPVGVVSNQLVSNQLVPGQILPSQMLQGGCVSTSSGSVLGTSPHSWTYVTYQVPTTTDDLPAVIADSATLDTTPINPDQGTATVASDRGTGSGVEVVLTGKSSEDDSGLVNECEQENPLLVMANTATQVDIGQASNLSATHSYDAFSSQFV</sequence>
<feature type="region of interest" description="Disordered" evidence="7">
    <location>
        <begin position="1157"/>
        <end position="1177"/>
    </location>
</feature>
<dbReference type="SMART" id="SM00225">
    <property type="entry name" value="BTB"/>
    <property type="match status" value="1"/>
</dbReference>
<feature type="compositionally biased region" description="Acidic residues" evidence="7">
    <location>
        <begin position="689"/>
        <end position="701"/>
    </location>
</feature>
<evidence type="ECO:0000313" key="10">
    <source>
        <dbReference type="EMBL" id="KAG7153870.1"/>
    </source>
</evidence>
<gene>
    <name evidence="10" type="primary">Cp190-L</name>
    <name evidence="10" type="ORF">Hamer_G017688</name>
</gene>
<proteinExistence type="predicted"/>
<feature type="compositionally biased region" description="Basic and acidic residues" evidence="7">
    <location>
        <begin position="1065"/>
        <end position="1078"/>
    </location>
</feature>
<evidence type="ECO:0000256" key="7">
    <source>
        <dbReference type="SAM" id="MobiDB-lite"/>
    </source>
</evidence>
<keyword evidence="3 6" id="KW-0863">Zinc-finger</keyword>
<dbReference type="PANTHER" id="PTHR24394">
    <property type="entry name" value="ZINC FINGER PROTEIN"/>
    <property type="match status" value="1"/>
</dbReference>
<keyword evidence="4" id="KW-0862">Zinc</keyword>
<organism evidence="10 11">
    <name type="scientific">Homarus americanus</name>
    <name type="common">American lobster</name>
    <dbReference type="NCBI Taxonomy" id="6706"/>
    <lineage>
        <taxon>Eukaryota</taxon>
        <taxon>Metazoa</taxon>
        <taxon>Ecdysozoa</taxon>
        <taxon>Arthropoda</taxon>
        <taxon>Crustacea</taxon>
        <taxon>Multicrustacea</taxon>
        <taxon>Malacostraca</taxon>
        <taxon>Eumalacostraca</taxon>
        <taxon>Eucarida</taxon>
        <taxon>Decapoda</taxon>
        <taxon>Pleocyemata</taxon>
        <taxon>Astacidea</taxon>
        <taxon>Nephropoidea</taxon>
        <taxon>Nephropidae</taxon>
        <taxon>Homarus</taxon>
    </lineage>
</organism>
<dbReference type="PROSITE" id="PS50097">
    <property type="entry name" value="BTB"/>
    <property type="match status" value="1"/>
</dbReference>
<feature type="compositionally biased region" description="Polar residues" evidence="7">
    <location>
        <begin position="90"/>
        <end position="122"/>
    </location>
</feature>
<dbReference type="Pfam" id="PF00651">
    <property type="entry name" value="BTB"/>
    <property type="match status" value="1"/>
</dbReference>
<evidence type="ECO:0000259" key="9">
    <source>
        <dbReference type="PROSITE" id="PS50157"/>
    </source>
</evidence>
<evidence type="ECO:0000259" key="8">
    <source>
        <dbReference type="PROSITE" id="PS50097"/>
    </source>
</evidence>
<dbReference type="InterPro" id="IPR000210">
    <property type="entry name" value="BTB/POZ_dom"/>
</dbReference>
<feature type="region of interest" description="Disordered" evidence="7">
    <location>
        <begin position="1"/>
        <end position="64"/>
    </location>
</feature>
<evidence type="ECO:0000313" key="11">
    <source>
        <dbReference type="Proteomes" id="UP000747542"/>
    </source>
</evidence>
<dbReference type="EMBL" id="JAHLQT010046276">
    <property type="protein sequence ID" value="KAG7153870.1"/>
    <property type="molecule type" value="Genomic_DNA"/>
</dbReference>
<feature type="compositionally biased region" description="Polar residues" evidence="7">
    <location>
        <begin position="51"/>
        <end position="64"/>
    </location>
</feature>
<dbReference type="Proteomes" id="UP000747542">
    <property type="component" value="Unassembled WGS sequence"/>
</dbReference>
<dbReference type="GO" id="GO:0008270">
    <property type="term" value="F:zinc ion binding"/>
    <property type="evidence" value="ECO:0007669"/>
    <property type="project" value="UniProtKB-KW"/>
</dbReference>
<feature type="region of interest" description="Disordered" evidence="7">
    <location>
        <begin position="615"/>
        <end position="703"/>
    </location>
</feature>
<dbReference type="OrthoDB" id="10069414at2759"/>
<feature type="compositionally biased region" description="Low complexity" evidence="7">
    <location>
        <begin position="654"/>
        <end position="666"/>
    </location>
</feature>
<feature type="compositionally biased region" description="Basic and acidic residues" evidence="7">
    <location>
        <begin position="727"/>
        <end position="737"/>
    </location>
</feature>
<feature type="compositionally biased region" description="Basic and acidic residues" evidence="7">
    <location>
        <begin position="145"/>
        <end position="170"/>
    </location>
</feature>
<name>A0A8J5J865_HOMAM</name>
<keyword evidence="2" id="KW-0677">Repeat</keyword>
<feature type="compositionally biased region" description="Basic residues" evidence="7">
    <location>
        <begin position="1"/>
        <end position="12"/>
    </location>
</feature>
<keyword evidence="11" id="KW-1185">Reference proteome</keyword>
<evidence type="ECO:0000256" key="4">
    <source>
        <dbReference type="ARBA" id="ARBA00022833"/>
    </source>
</evidence>